<proteinExistence type="predicted"/>
<dbReference type="EMBL" id="ASPP01006178">
    <property type="protein sequence ID" value="ETO29212.1"/>
    <property type="molecule type" value="Genomic_DNA"/>
</dbReference>
<keyword evidence="2" id="KW-1185">Reference proteome</keyword>
<evidence type="ECO:0000313" key="2">
    <source>
        <dbReference type="Proteomes" id="UP000023152"/>
    </source>
</evidence>
<reference evidence="1 2" key="1">
    <citation type="journal article" date="2013" name="Curr. Biol.">
        <title>The Genome of the Foraminiferan Reticulomyxa filosa.</title>
        <authorList>
            <person name="Glockner G."/>
            <person name="Hulsmann N."/>
            <person name="Schleicher M."/>
            <person name="Noegel A.A."/>
            <person name="Eichinger L."/>
            <person name="Gallinger C."/>
            <person name="Pawlowski J."/>
            <person name="Sierra R."/>
            <person name="Euteneuer U."/>
            <person name="Pillet L."/>
            <person name="Moustafa A."/>
            <person name="Platzer M."/>
            <person name="Groth M."/>
            <person name="Szafranski K."/>
            <person name="Schliwa M."/>
        </authorList>
    </citation>
    <scope>NUCLEOTIDE SEQUENCE [LARGE SCALE GENOMIC DNA]</scope>
</reference>
<organism evidence="1 2">
    <name type="scientific">Reticulomyxa filosa</name>
    <dbReference type="NCBI Taxonomy" id="46433"/>
    <lineage>
        <taxon>Eukaryota</taxon>
        <taxon>Sar</taxon>
        <taxon>Rhizaria</taxon>
        <taxon>Retaria</taxon>
        <taxon>Foraminifera</taxon>
        <taxon>Monothalamids</taxon>
        <taxon>Reticulomyxidae</taxon>
        <taxon>Reticulomyxa</taxon>
    </lineage>
</organism>
<accession>X6NVA1</accession>
<comment type="caution">
    <text evidence="1">The sequence shown here is derived from an EMBL/GenBank/DDBJ whole genome shotgun (WGS) entry which is preliminary data.</text>
</comment>
<protein>
    <submittedName>
        <fullName evidence="1">Uncharacterized protein</fullName>
    </submittedName>
</protein>
<evidence type="ECO:0000313" key="1">
    <source>
        <dbReference type="EMBL" id="ETO29212.1"/>
    </source>
</evidence>
<dbReference type="AlphaFoldDB" id="X6NVA1"/>
<gene>
    <name evidence="1" type="ORF">RFI_07915</name>
</gene>
<name>X6NVA1_RETFI</name>
<dbReference type="Proteomes" id="UP000023152">
    <property type="component" value="Unassembled WGS sequence"/>
</dbReference>
<sequence length="169" mass="19635">MKSKGKGKRDSMESNEITDNVFMVIRFSDALDDTLKDVSESLAQILIEQCFYNLKNRQLPLTLRQIINKCEVLYKFYKLDLLFLATHWGAIKIRIERIHSTKRSKNEYVWEGTKGPSPALDAIIKKLKIESMNNIKKNQEEEYYTCSSSPSSDEDSNETNEFKGIVHYL</sequence>